<accession>A0A927BRG6</accession>
<evidence type="ECO:0000313" key="2">
    <source>
        <dbReference type="EMBL" id="MBD2844118.1"/>
    </source>
</evidence>
<reference evidence="2" key="1">
    <citation type="submission" date="2020-09" db="EMBL/GenBank/DDBJ databases">
        <title>A novel bacterium of genus Paenibacillus, isolated from South China Sea.</title>
        <authorList>
            <person name="Huang H."/>
            <person name="Mo K."/>
            <person name="Hu Y."/>
        </authorList>
    </citation>
    <scope>NUCLEOTIDE SEQUENCE</scope>
    <source>
        <strain evidence="2">IB182496</strain>
    </source>
</reference>
<keyword evidence="3" id="KW-1185">Reference proteome</keyword>
<evidence type="ECO:0000313" key="3">
    <source>
        <dbReference type="Proteomes" id="UP000621560"/>
    </source>
</evidence>
<evidence type="ECO:0000256" key="1">
    <source>
        <dbReference type="SAM" id="Phobius"/>
    </source>
</evidence>
<proteinExistence type="predicted"/>
<dbReference type="EMBL" id="JACXIZ010000007">
    <property type="protein sequence ID" value="MBD2844118.1"/>
    <property type="molecule type" value="Genomic_DNA"/>
</dbReference>
<dbReference type="Proteomes" id="UP000621560">
    <property type="component" value="Unassembled WGS sequence"/>
</dbReference>
<keyword evidence="1" id="KW-0472">Membrane</keyword>
<comment type="caution">
    <text evidence="2">The sequence shown here is derived from an EMBL/GenBank/DDBJ whole genome shotgun (WGS) entry which is preliminary data.</text>
</comment>
<feature type="transmembrane region" description="Helical" evidence="1">
    <location>
        <begin position="227"/>
        <end position="245"/>
    </location>
</feature>
<keyword evidence="1" id="KW-1133">Transmembrane helix</keyword>
<sequence length="257" mass="27708">MKKYIFITIIGIILIMPSVASSATYEMDEVKRFAESEGLDVFKKLMLEDPEGYGFKNTAQIESVVVGDGLPIYWVDAGKLRAADANTSLQSILRPSNQWEFTVFVDGTATSFLTIGEINHALDVVAAGGTSEAFDKAYKKISVHSDPDSSVILAMIEGTHVLVSSVDHQEVALSESNVALYGEQKASLIPSENVVTQLKVSQNAEEQENDGGVLVLNQSVERDAKPVWRMAAISGGIAIAAAWALQKAMNRKKKAGG</sequence>
<organism evidence="2 3">
    <name type="scientific">Paenibacillus sabuli</name>
    <dbReference type="NCBI Taxonomy" id="2772509"/>
    <lineage>
        <taxon>Bacteria</taxon>
        <taxon>Bacillati</taxon>
        <taxon>Bacillota</taxon>
        <taxon>Bacilli</taxon>
        <taxon>Bacillales</taxon>
        <taxon>Paenibacillaceae</taxon>
        <taxon>Paenibacillus</taxon>
    </lineage>
</organism>
<dbReference type="AlphaFoldDB" id="A0A927BRG6"/>
<keyword evidence="1" id="KW-0812">Transmembrane</keyword>
<gene>
    <name evidence="2" type="ORF">IDH44_02875</name>
</gene>
<name>A0A927BRG6_9BACL</name>
<protein>
    <submittedName>
        <fullName evidence="2">Uncharacterized protein</fullName>
    </submittedName>
</protein>
<dbReference type="RefSeq" id="WP_190914481.1">
    <property type="nucleotide sequence ID" value="NZ_JACXIZ010000007.1"/>
</dbReference>